<name>A0ABV9XXT9_9PSEU</name>
<feature type="transmembrane region" description="Helical" evidence="1">
    <location>
        <begin position="7"/>
        <end position="26"/>
    </location>
</feature>
<dbReference type="PANTHER" id="PTHR12558:SF13">
    <property type="entry name" value="CELL DIVISION CYCLE PROTEIN 27 HOMOLOG"/>
    <property type="match status" value="1"/>
</dbReference>
<dbReference type="PANTHER" id="PTHR12558">
    <property type="entry name" value="CELL DIVISION CYCLE 16,23,27"/>
    <property type="match status" value="1"/>
</dbReference>
<dbReference type="SUPFAM" id="SSF81901">
    <property type="entry name" value="HCP-like"/>
    <property type="match status" value="1"/>
</dbReference>
<reference evidence="3" key="1">
    <citation type="journal article" date="2019" name="Int. J. Syst. Evol. Microbiol.">
        <title>The Global Catalogue of Microorganisms (GCM) 10K type strain sequencing project: providing services to taxonomists for standard genome sequencing and annotation.</title>
        <authorList>
            <consortium name="The Broad Institute Genomics Platform"/>
            <consortium name="The Broad Institute Genome Sequencing Center for Infectious Disease"/>
            <person name="Wu L."/>
            <person name="Ma J."/>
        </authorList>
    </citation>
    <scope>NUCLEOTIDE SEQUENCE [LARGE SCALE GENOMIC DNA]</scope>
    <source>
        <strain evidence="3">KCTC 12848</strain>
    </source>
</reference>
<accession>A0ABV9XXT9</accession>
<keyword evidence="3" id="KW-1185">Reference proteome</keyword>
<dbReference type="RefSeq" id="WP_344043164.1">
    <property type="nucleotide sequence ID" value="NZ_BAAAKE010000041.1"/>
</dbReference>
<dbReference type="Gene3D" id="1.25.40.10">
    <property type="entry name" value="Tetratricopeptide repeat domain"/>
    <property type="match status" value="1"/>
</dbReference>
<dbReference type="EMBL" id="JBHSJB010000012">
    <property type="protein sequence ID" value="MFC5055193.1"/>
    <property type="molecule type" value="Genomic_DNA"/>
</dbReference>
<organism evidence="2 3">
    <name type="scientific">Saccharothrix xinjiangensis</name>
    <dbReference type="NCBI Taxonomy" id="204798"/>
    <lineage>
        <taxon>Bacteria</taxon>
        <taxon>Bacillati</taxon>
        <taxon>Actinomycetota</taxon>
        <taxon>Actinomycetes</taxon>
        <taxon>Pseudonocardiales</taxon>
        <taxon>Pseudonocardiaceae</taxon>
        <taxon>Saccharothrix</taxon>
    </lineage>
</organism>
<protein>
    <submittedName>
        <fullName evidence="2">Tetratricopeptide repeat protein</fullName>
    </submittedName>
</protein>
<proteinExistence type="predicted"/>
<dbReference type="Proteomes" id="UP001595833">
    <property type="component" value="Unassembled WGS sequence"/>
</dbReference>
<evidence type="ECO:0000313" key="3">
    <source>
        <dbReference type="Proteomes" id="UP001595833"/>
    </source>
</evidence>
<dbReference type="Pfam" id="PF13432">
    <property type="entry name" value="TPR_16"/>
    <property type="match status" value="1"/>
</dbReference>
<sequence length="601" mass="65378">MAGRSWWRFALGVVVAAVVVSLSTRFGMPGWLLTDEHPVRNVLEGLSWPAGVLALVLMIAPPVRRWFSAPRPADAVNPLVGRALHLVDGRLPGVSEVGLLELGIKPAVDTSEEGGLDLPPYVGRDVDEDLEWAVAEGGLVLLHGRAAAGKSRTAVEALRRLRPDNPLLVPEDGAKLRELADLVDLADAVIWLDDLERYLGPGGLDLGLLQRLCPDRSRTAVVATMRDEELARHTGAAVARDFDVVGIDRAAAELLARVQGRRRIAVAPSLGPAEEDRALAVPDGRVRRAVEAPEGFAEHLAAGVAMMDRWAIGDGPLFLLGQALVSAAVDCRRAGHHEPVPTSLLEEVHRHYLPPAWRDRNDLPPIAEALAWAHRPVLGASSCLQPRPGGTHLASDYLLDRTQSGQSPLTGPVRAELWPALLAATPPWAAIAIGYAAYGCEELEVAERAYRRAVAAGRDEALFPLGLVLKDQGRSDEAEATLRRAVGQGDHEARSSLGVLLWQVGRLVEAEVVLRRAVEEEEEDEFASMGLAMVLFHLERFAEAEEVLRRSAELRYPRMMRLLGSLLEIMDRPQEAEVWLRRAAEAGFGDQALRRPERTGS</sequence>
<evidence type="ECO:0000256" key="1">
    <source>
        <dbReference type="SAM" id="Phobius"/>
    </source>
</evidence>
<evidence type="ECO:0000313" key="2">
    <source>
        <dbReference type="EMBL" id="MFC5055193.1"/>
    </source>
</evidence>
<dbReference type="InterPro" id="IPR011990">
    <property type="entry name" value="TPR-like_helical_dom_sf"/>
</dbReference>
<keyword evidence="1" id="KW-0472">Membrane</keyword>
<keyword evidence="1" id="KW-0812">Transmembrane</keyword>
<keyword evidence="1" id="KW-1133">Transmembrane helix</keyword>
<gene>
    <name evidence="2" type="ORF">ACFPFM_15665</name>
</gene>
<comment type="caution">
    <text evidence="2">The sequence shown here is derived from an EMBL/GenBank/DDBJ whole genome shotgun (WGS) entry which is preliminary data.</text>
</comment>